<keyword evidence="2" id="KW-0732">Signal</keyword>
<proteinExistence type="evidence at transcript level"/>
<gene>
    <name evidence="4" type="primary">v-Themis-B</name>
</gene>
<sequence>MKTLLILVVIICTPQQNMSDEIPNADKTGKIQVVRNDMIIAVDALNKVVHEMKRRLEMCQKNKNLFQLEKSSQNVSTLYQQPILKLYKDCTSIYTANFVSNGIYPLWLTSAYQFIHVFCNMKVKSNITKLRSWAIIQRRINGDINFHRGWVDYVNGFGNPNEEHWMGLEIIERLTQQRITYKPYGRPTTDFPRLRIDLEDWDGFTAFVEYSKFLLLPDSKNYKFSTIGTVFGNPDNHFFSREISSTGFSTFDHKTNTFLNARCPAPDNGGWWLTSCSRSNLNGKYATSTERMSINNMYWKLWFIVNPNYAALKHVSLMVQF</sequence>
<dbReference type="InterPro" id="IPR020837">
    <property type="entry name" value="Fibrinogen_CS"/>
</dbReference>
<feature type="domain" description="Fibrinogen C-terminal" evidence="3">
    <location>
        <begin position="81"/>
        <end position="321"/>
    </location>
</feature>
<dbReference type="KEGG" id="cin:100186462"/>
<dbReference type="InterPro" id="IPR014716">
    <property type="entry name" value="Fibrinogen_a/b/g_C_1"/>
</dbReference>
<dbReference type="PROSITE" id="PS51406">
    <property type="entry name" value="FIBRINOGEN_C_2"/>
    <property type="match status" value="1"/>
</dbReference>
<dbReference type="OrthoDB" id="7972392at2759"/>
<evidence type="ECO:0000259" key="3">
    <source>
        <dbReference type="PROSITE" id="PS51406"/>
    </source>
</evidence>
<dbReference type="PANTHER" id="PTHR19143:SF459">
    <property type="entry name" value="FIBRINOGEN C-TERMINAL DOMAIN-CONTAINING PROTEIN"/>
    <property type="match status" value="1"/>
</dbReference>
<reference evidence="4" key="1">
    <citation type="submission" date="2011-07" db="EMBL/GenBank/DDBJ databases">
        <title>Co-evolution of Self-incompatibility Ligands and Receptors in a Hermaphroditic Chordate Ciona intestinalis.</title>
        <authorList>
            <person name="Yamada L."/>
            <person name="Harada Y."/>
            <person name="Yamaguchi A."/>
            <person name="Sawada H."/>
        </authorList>
    </citation>
    <scope>NUCLEOTIDE SEQUENCE</scope>
</reference>
<dbReference type="AlphaFoldDB" id="A0A143RFN7"/>
<dbReference type="EMBL" id="AB646587">
    <property type="protein sequence ID" value="BAN92377.1"/>
    <property type="molecule type" value="mRNA"/>
</dbReference>
<accession>A0A143RFN7</accession>
<evidence type="ECO:0000313" key="4">
    <source>
        <dbReference type="EMBL" id="BAN92377.1"/>
    </source>
</evidence>
<keyword evidence="1" id="KW-1015">Disulfide bond</keyword>
<name>A0A143RFN7_CIOIN</name>
<dbReference type="SMART" id="SM00186">
    <property type="entry name" value="FBG"/>
    <property type="match status" value="1"/>
</dbReference>
<evidence type="ECO:0000256" key="2">
    <source>
        <dbReference type="SAM" id="SignalP"/>
    </source>
</evidence>
<feature type="signal peptide" evidence="2">
    <location>
        <begin position="1"/>
        <end position="19"/>
    </location>
</feature>
<dbReference type="PANTHER" id="PTHR19143">
    <property type="entry name" value="FIBRINOGEN/TENASCIN/ANGIOPOEITIN"/>
    <property type="match status" value="1"/>
</dbReference>
<dbReference type="GeneID" id="100186462"/>
<dbReference type="InterPro" id="IPR050373">
    <property type="entry name" value="Fibrinogen_C-term_domain"/>
</dbReference>
<protein>
    <submittedName>
        <fullName evidence="4">Self-incompatibility-linked fibrinogen-like protein-B</fullName>
    </submittedName>
</protein>
<evidence type="ECO:0000256" key="1">
    <source>
        <dbReference type="ARBA" id="ARBA00023157"/>
    </source>
</evidence>
<dbReference type="Gene3D" id="3.90.215.10">
    <property type="entry name" value="Gamma Fibrinogen, chain A, domain 1"/>
    <property type="match status" value="1"/>
</dbReference>
<dbReference type="PROSITE" id="PS00514">
    <property type="entry name" value="FIBRINOGEN_C_1"/>
    <property type="match status" value="1"/>
</dbReference>
<accession>A0A1W2WBB5</accession>
<dbReference type="InterPro" id="IPR002181">
    <property type="entry name" value="Fibrinogen_a/b/g_C_dom"/>
</dbReference>
<organism evidence="4">
    <name type="scientific">Ciona intestinalis</name>
    <name type="common">Transparent sea squirt</name>
    <name type="synonym">Ascidia intestinalis</name>
    <dbReference type="NCBI Taxonomy" id="7719"/>
    <lineage>
        <taxon>Eukaryota</taxon>
        <taxon>Metazoa</taxon>
        <taxon>Chordata</taxon>
        <taxon>Tunicata</taxon>
        <taxon>Ascidiacea</taxon>
        <taxon>Phlebobranchia</taxon>
        <taxon>Cionidae</taxon>
        <taxon>Ciona</taxon>
    </lineage>
</organism>
<dbReference type="SUPFAM" id="SSF56496">
    <property type="entry name" value="Fibrinogen C-terminal domain-like"/>
    <property type="match status" value="1"/>
</dbReference>
<feature type="chain" id="PRO_5014043293" evidence="2">
    <location>
        <begin position="20"/>
        <end position="321"/>
    </location>
</feature>
<dbReference type="Pfam" id="PF00147">
    <property type="entry name" value="Fibrinogen_C"/>
    <property type="match status" value="1"/>
</dbReference>
<dbReference type="InterPro" id="IPR036056">
    <property type="entry name" value="Fibrinogen-like_C"/>
</dbReference>